<proteinExistence type="predicted"/>
<sequence length="105" mass="10876">MAESPAPSLYWFPLNQSLGANDQSLDATNQQSSTPISSFPQPQPFMDVSRVTPSSTSIAPVQTCDSPSATTPQSPPAVASNSPVASSRIARSSAISSPYSSTQST</sequence>
<keyword evidence="3" id="KW-1185">Reference proteome</keyword>
<gene>
    <name evidence="2" type="ORF">Adt_38971</name>
</gene>
<dbReference type="AlphaFoldDB" id="A0ABD1Q3R3"/>
<protein>
    <submittedName>
        <fullName evidence="2">Uncharacterized protein</fullName>
    </submittedName>
</protein>
<dbReference type="Proteomes" id="UP001604336">
    <property type="component" value="Unassembled WGS sequence"/>
</dbReference>
<feature type="compositionally biased region" description="Low complexity" evidence="1">
    <location>
        <begin position="66"/>
        <end position="105"/>
    </location>
</feature>
<comment type="caution">
    <text evidence="2">The sequence shown here is derived from an EMBL/GenBank/DDBJ whole genome shotgun (WGS) entry which is preliminary data.</text>
</comment>
<evidence type="ECO:0000313" key="3">
    <source>
        <dbReference type="Proteomes" id="UP001604336"/>
    </source>
</evidence>
<feature type="region of interest" description="Disordered" evidence="1">
    <location>
        <begin position="20"/>
        <end position="105"/>
    </location>
</feature>
<feature type="compositionally biased region" description="Polar residues" evidence="1">
    <location>
        <begin position="51"/>
        <end position="65"/>
    </location>
</feature>
<dbReference type="EMBL" id="JBFOLK010000012">
    <property type="protein sequence ID" value="KAL2470835.1"/>
    <property type="molecule type" value="Genomic_DNA"/>
</dbReference>
<reference evidence="3" key="1">
    <citation type="submission" date="2024-07" db="EMBL/GenBank/DDBJ databases">
        <title>Two chromosome-level genome assemblies of Korean endemic species Abeliophyllum distichum and Forsythia ovata (Oleaceae).</title>
        <authorList>
            <person name="Jang H."/>
        </authorList>
    </citation>
    <scope>NUCLEOTIDE SEQUENCE [LARGE SCALE GENOMIC DNA]</scope>
</reference>
<organism evidence="2 3">
    <name type="scientific">Abeliophyllum distichum</name>
    <dbReference type="NCBI Taxonomy" id="126358"/>
    <lineage>
        <taxon>Eukaryota</taxon>
        <taxon>Viridiplantae</taxon>
        <taxon>Streptophyta</taxon>
        <taxon>Embryophyta</taxon>
        <taxon>Tracheophyta</taxon>
        <taxon>Spermatophyta</taxon>
        <taxon>Magnoliopsida</taxon>
        <taxon>eudicotyledons</taxon>
        <taxon>Gunneridae</taxon>
        <taxon>Pentapetalae</taxon>
        <taxon>asterids</taxon>
        <taxon>lamiids</taxon>
        <taxon>Lamiales</taxon>
        <taxon>Oleaceae</taxon>
        <taxon>Forsythieae</taxon>
        <taxon>Abeliophyllum</taxon>
    </lineage>
</organism>
<feature type="compositionally biased region" description="Polar residues" evidence="1">
    <location>
        <begin position="20"/>
        <end position="40"/>
    </location>
</feature>
<accession>A0ABD1Q3R3</accession>
<evidence type="ECO:0000313" key="2">
    <source>
        <dbReference type="EMBL" id="KAL2470835.1"/>
    </source>
</evidence>
<evidence type="ECO:0000256" key="1">
    <source>
        <dbReference type="SAM" id="MobiDB-lite"/>
    </source>
</evidence>
<name>A0ABD1Q3R3_9LAMI</name>